<evidence type="ECO:0000259" key="1">
    <source>
        <dbReference type="Pfam" id="PF14214"/>
    </source>
</evidence>
<dbReference type="InterPro" id="IPR025476">
    <property type="entry name" value="Helitron_helicase-like"/>
</dbReference>
<dbReference type="EMBL" id="JARYMX010000003">
    <property type="protein sequence ID" value="KAJ9557179.1"/>
    <property type="molecule type" value="Genomic_DNA"/>
</dbReference>
<dbReference type="AlphaFoldDB" id="A0AA38WPH0"/>
<dbReference type="PANTHER" id="PTHR10492:SF92">
    <property type="entry name" value="ATP-DEPENDENT DNA HELICASE"/>
    <property type="match status" value="1"/>
</dbReference>
<name>A0AA38WPH0_9ASTR</name>
<reference evidence="2" key="1">
    <citation type="submission" date="2023-03" db="EMBL/GenBank/DDBJ databases">
        <title>Chromosome-scale reference genome and RAD-based genetic map of yellow starthistle (Centaurea solstitialis) reveal putative structural variation and QTLs associated with invader traits.</title>
        <authorList>
            <person name="Reatini B."/>
            <person name="Cang F.A."/>
            <person name="Jiang Q."/>
            <person name="Mckibben M.T.W."/>
            <person name="Barker M.S."/>
            <person name="Rieseberg L.H."/>
            <person name="Dlugosch K.M."/>
        </authorList>
    </citation>
    <scope>NUCLEOTIDE SEQUENCE</scope>
    <source>
        <strain evidence="2">CAN-66</strain>
        <tissue evidence="2">Leaf</tissue>
    </source>
</reference>
<dbReference type="Proteomes" id="UP001172457">
    <property type="component" value="Chromosome 3"/>
</dbReference>
<keyword evidence="3" id="KW-1185">Reference proteome</keyword>
<dbReference type="Pfam" id="PF14214">
    <property type="entry name" value="Helitron_like_N"/>
    <property type="match status" value="1"/>
</dbReference>
<organism evidence="2 3">
    <name type="scientific">Centaurea solstitialis</name>
    <name type="common">yellow star-thistle</name>
    <dbReference type="NCBI Taxonomy" id="347529"/>
    <lineage>
        <taxon>Eukaryota</taxon>
        <taxon>Viridiplantae</taxon>
        <taxon>Streptophyta</taxon>
        <taxon>Embryophyta</taxon>
        <taxon>Tracheophyta</taxon>
        <taxon>Spermatophyta</taxon>
        <taxon>Magnoliopsida</taxon>
        <taxon>eudicotyledons</taxon>
        <taxon>Gunneridae</taxon>
        <taxon>Pentapetalae</taxon>
        <taxon>asterids</taxon>
        <taxon>campanulids</taxon>
        <taxon>Asterales</taxon>
        <taxon>Asteraceae</taxon>
        <taxon>Carduoideae</taxon>
        <taxon>Cardueae</taxon>
        <taxon>Centaureinae</taxon>
        <taxon>Centaurea</taxon>
    </lineage>
</organism>
<gene>
    <name evidence="2" type="ORF">OSB04_011793</name>
</gene>
<sequence>MESPSTSSGRKRLRTGEISNRNEYRKEAIVRWRKKRGKCPMVPCVFLDKKQYRKEAMVRWKKKRNKCRDVLTSRLLMASGSSGHGKTIQNSLSSVETSDYMRRQVNNMRGKHLLQQISFAADILPDIRRCRHCDVVKFHSETENFCCLNGGIVLSTNEVPVLMQDLLTSTSEEAHSFRTFIRTYNNHFAFTSLGVTALPILRCSGLDEYNIILKTIPGQDQRVFNKPEVSQVVALWVEGEKNGEHGLRNIKIPKKKEAERGNMRHVSTTEKLISLVTVARVEHLLAMEENDTEIIFFRTQQDDIRQEFLQGNVDVMANGESEASSIGRRVVLPANFYWWAEKYETQIYRMQWLWCKILGNQTFFTLTCNPNWPEIKKHMMSHEETHNRADLVVRVAAYTYVVEFQKRSLPHAHFLLILECDSKMYKPEEYDEVVCAEIPDTNSNPHLYNMVVKHMLHGPCGKLNPDNVCMKNGTCKNSYPKDFCNKTTQSKDAHPTYRRRDNGVIVIELNLTYVQYPDHFTWKANKKLWSPRQSENSIGRIVIAHPSEGERYYLRILLSKIRCPKSYDDLKICNGVKVDTFRESALLRGYLIDDNSQQLCLQEAAIFHMP</sequence>
<protein>
    <recommendedName>
        <fullName evidence="1">Helitron helicase-like domain-containing protein</fullName>
    </recommendedName>
</protein>
<comment type="caution">
    <text evidence="2">The sequence shown here is derived from an EMBL/GenBank/DDBJ whole genome shotgun (WGS) entry which is preliminary data.</text>
</comment>
<proteinExistence type="predicted"/>
<evidence type="ECO:0000313" key="2">
    <source>
        <dbReference type="EMBL" id="KAJ9557179.1"/>
    </source>
</evidence>
<feature type="domain" description="Helitron helicase-like" evidence="1">
    <location>
        <begin position="290"/>
        <end position="395"/>
    </location>
</feature>
<dbReference type="PANTHER" id="PTHR10492">
    <property type="match status" value="1"/>
</dbReference>
<evidence type="ECO:0000313" key="3">
    <source>
        <dbReference type="Proteomes" id="UP001172457"/>
    </source>
</evidence>
<accession>A0AA38WPH0</accession>